<dbReference type="PANTHER" id="PTHR46557:SF1">
    <property type="entry name" value="SERINE_THREONINE-PROTEIN PHOSPHATASE 1 REGULATORY SUBUNIT 10"/>
    <property type="match status" value="1"/>
</dbReference>
<feature type="compositionally biased region" description="Basic residues" evidence="1">
    <location>
        <begin position="339"/>
        <end position="349"/>
    </location>
</feature>
<dbReference type="GO" id="GO:0000785">
    <property type="term" value="C:chromatin"/>
    <property type="evidence" value="ECO:0007669"/>
    <property type="project" value="TreeGrafter"/>
</dbReference>
<protein>
    <submittedName>
        <fullName evidence="2">Uncharacterized protein</fullName>
    </submittedName>
</protein>
<gene>
    <name evidence="2" type="ORF">EDS130_LOCUS3168</name>
</gene>
<dbReference type="AlphaFoldDB" id="A0A813QLW3"/>
<comment type="caution">
    <text evidence="2">The sequence shown here is derived from an EMBL/GenBank/DDBJ whole genome shotgun (WGS) entry which is preliminary data.</text>
</comment>
<feature type="compositionally biased region" description="Low complexity" evidence="1">
    <location>
        <begin position="697"/>
        <end position="706"/>
    </location>
</feature>
<feature type="compositionally biased region" description="Polar residues" evidence="1">
    <location>
        <begin position="374"/>
        <end position="384"/>
    </location>
</feature>
<feature type="compositionally biased region" description="Polar residues" evidence="1">
    <location>
        <begin position="410"/>
        <end position="433"/>
    </location>
</feature>
<feature type="region of interest" description="Disordered" evidence="1">
    <location>
        <begin position="319"/>
        <end position="480"/>
    </location>
</feature>
<reference evidence="2" key="1">
    <citation type="submission" date="2021-02" db="EMBL/GenBank/DDBJ databases">
        <authorList>
            <person name="Nowell W R."/>
        </authorList>
    </citation>
    <scope>NUCLEOTIDE SEQUENCE</scope>
</reference>
<name>A0A813QLW3_ADIRI</name>
<feature type="compositionally biased region" description="Basic and acidic residues" evidence="1">
    <location>
        <begin position="914"/>
        <end position="932"/>
    </location>
</feature>
<dbReference type="OrthoDB" id="2138378at2759"/>
<dbReference type="GO" id="GO:0072357">
    <property type="term" value="C:PTW/PP1 phosphatase complex"/>
    <property type="evidence" value="ECO:0007669"/>
    <property type="project" value="TreeGrafter"/>
</dbReference>
<dbReference type="EMBL" id="CAJNOJ010000008">
    <property type="protein sequence ID" value="CAF0768439.1"/>
    <property type="molecule type" value="Genomic_DNA"/>
</dbReference>
<accession>A0A813QLW3</accession>
<feature type="compositionally biased region" description="Low complexity" evidence="1">
    <location>
        <begin position="947"/>
        <end position="978"/>
    </location>
</feature>
<evidence type="ECO:0000313" key="3">
    <source>
        <dbReference type="Proteomes" id="UP000663852"/>
    </source>
</evidence>
<feature type="compositionally biased region" description="Pro residues" evidence="1">
    <location>
        <begin position="398"/>
        <end position="407"/>
    </location>
</feature>
<feature type="region of interest" description="Disordered" evidence="1">
    <location>
        <begin position="638"/>
        <end position="706"/>
    </location>
</feature>
<dbReference type="GO" id="GO:0008157">
    <property type="term" value="F:protein phosphatase 1 binding"/>
    <property type="evidence" value="ECO:0007669"/>
    <property type="project" value="TreeGrafter"/>
</dbReference>
<feature type="compositionally biased region" description="Polar residues" evidence="1">
    <location>
        <begin position="319"/>
        <end position="336"/>
    </location>
</feature>
<feature type="compositionally biased region" description="Low complexity" evidence="1">
    <location>
        <begin position="671"/>
        <end position="690"/>
    </location>
</feature>
<proteinExistence type="predicted"/>
<evidence type="ECO:0000256" key="1">
    <source>
        <dbReference type="SAM" id="MobiDB-lite"/>
    </source>
</evidence>
<sequence>MAYSSLPPIDDLTVRESTELTFTIGKQSIFCRRIGFLHIESTELYPKQYNNCCSANEHLPPALFVRSSERLRSSHPFFFRSFSFFFSPSPSFIVDTTNLHLSRLVRYIMAPVDPCVLLNTIIYLLDKNGGLKNTRIVRQFITLMKLAEKLVNKAIYLQILSHTQSEEIFTTFLKSDGHQILFKWLSHFSSENNHAFLLDTLNILGHLPFNLNTISQNHIDELQLKIAELASAESGKAKDIRESARHLYDIWSSKELFKPIDIRSSQLDINQPTCSNLPLTPQSIDKPSPTSSKSNQNERTLLSSNFNTSRLHDRKMATTVTLTPVAASATNTSSSGRPPTHRKPTHRRISAPVQSDSAKMKASVELDDSDDLTKTNALNKSTPTYRIPKIGRPNASIPSPPSEPMESPPVANQASKTVVSLNRQTSDELNAQQAKRKFSLSQYKERKRLKSNEMPQNSLEDTDMRIQNTGQSKPSPPMNIEDEPVNTSETQLLMSPKVDEAPKDTVIKSNLSEPGVKKVVKKKVIWADEKNQSLVHTSFFEVDDSELSDMHVFARTCAANISIAQLEKVMERDLRKRRGVQDMNSNDNDDRQYSTPLPPLIKISIPDSIQTPQIVSQERFVQEEREKTVLQALFIRSFLPDTPGEPDGDPVGTSNTERSEPKVIPLEDDTSSSVSSKVTSVNNNNTTTATPSIPLVSTNPTATTSTATPSLSTFSFGNVSPEVAQILAQAQGNLTSATTNNFPTTNTSINSPATPIITTPIVATAAAVTLPNTTVSATPTLAAPPNFLSAFINATRTIGNESANVPPPNPIANLLPNIPLNFNLPPPPSCSLTQLIANALTLGIPPPPTGNPTLFQTPSPAAFNAPTPQPTLPNPIINSVPPPAVSSKTPTVRFVSAMGNQQLRANHPNNNNNNHHDRSMPSSRENSRDPHFRRGPPPNNRRDYYQNRNNNNNNNNNNHNNNNNNHNNNNNNNRNIFS</sequence>
<feature type="region of interest" description="Disordered" evidence="1">
    <location>
        <begin position="903"/>
        <end position="978"/>
    </location>
</feature>
<feature type="compositionally biased region" description="Polar residues" evidence="1">
    <location>
        <begin position="453"/>
        <end position="473"/>
    </location>
</feature>
<evidence type="ECO:0000313" key="2">
    <source>
        <dbReference type="EMBL" id="CAF0768439.1"/>
    </source>
</evidence>
<organism evidence="2 3">
    <name type="scientific">Adineta ricciae</name>
    <name type="common">Rotifer</name>
    <dbReference type="NCBI Taxonomy" id="249248"/>
    <lineage>
        <taxon>Eukaryota</taxon>
        <taxon>Metazoa</taxon>
        <taxon>Spiralia</taxon>
        <taxon>Gnathifera</taxon>
        <taxon>Rotifera</taxon>
        <taxon>Eurotatoria</taxon>
        <taxon>Bdelloidea</taxon>
        <taxon>Adinetida</taxon>
        <taxon>Adinetidae</taxon>
        <taxon>Adineta</taxon>
    </lineage>
</organism>
<feature type="region of interest" description="Disordered" evidence="1">
    <location>
        <begin position="271"/>
        <end position="307"/>
    </location>
</feature>
<dbReference type="PANTHER" id="PTHR46557">
    <property type="entry name" value="SERINE/THREONINE-PROTEIN PHOSPHATASE 1 REGULATORY SUBUNIT 10-RELATED"/>
    <property type="match status" value="1"/>
</dbReference>
<dbReference type="Proteomes" id="UP000663852">
    <property type="component" value="Unassembled WGS sequence"/>
</dbReference>
<feature type="region of interest" description="Disordered" evidence="1">
    <location>
        <begin position="847"/>
        <end position="870"/>
    </location>
</feature>